<proteinExistence type="predicted"/>
<sequence length="200" mass="21696">MIALNHASSRPCSGSGLCSGSMRTRHYYPGAPGGARLSRRSRCFVRAARNQRETKTAQAAPPPAQPSLMDTVKAQPALAAAAAAAALAALAAVLRAMGSEGSVESIRDRGVMRTGNVARVDDDGKAMRNVNKVKAPELSEDAIMEARRRRARDLKATDDLAGMDIPDNHPWAEKKDVNDEDIDEIRQRLKPTDRERRRGL</sequence>
<dbReference type="Proteomes" id="UP000660262">
    <property type="component" value="Unassembled WGS sequence"/>
</dbReference>
<feature type="compositionally biased region" description="Basic and acidic residues" evidence="1">
    <location>
        <begin position="184"/>
        <end position="200"/>
    </location>
</feature>
<evidence type="ECO:0000313" key="3">
    <source>
        <dbReference type="Proteomes" id="UP000660262"/>
    </source>
</evidence>
<gene>
    <name evidence="2" type="ORF">PPROV_000260700</name>
</gene>
<protein>
    <submittedName>
        <fullName evidence="2">Uncharacterized protein</fullName>
    </submittedName>
</protein>
<organism evidence="2 3">
    <name type="scientific">Pycnococcus provasolii</name>
    <dbReference type="NCBI Taxonomy" id="41880"/>
    <lineage>
        <taxon>Eukaryota</taxon>
        <taxon>Viridiplantae</taxon>
        <taxon>Chlorophyta</taxon>
        <taxon>Pseudoscourfieldiophyceae</taxon>
        <taxon>Pseudoscourfieldiales</taxon>
        <taxon>Pycnococcaceae</taxon>
        <taxon>Pycnococcus</taxon>
    </lineage>
</organism>
<feature type="region of interest" description="Disordered" evidence="1">
    <location>
        <begin position="154"/>
        <end position="200"/>
    </location>
</feature>
<feature type="region of interest" description="Disordered" evidence="1">
    <location>
        <begin position="48"/>
        <end position="67"/>
    </location>
</feature>
<keyword evidence="3" id="KW-1185">Reference proteome</keyword>
<dbReference type="OrthoDB" id="509308at2759"/>
<dbReference type="EMBL" id="BNJQ01000006">
    <property type="protein sequence ID" value="GHP03853.1"/>
    <property type="molecule type" value="Genomic_DNA"/>
</dbReference>
<evidence type="ECO:0000313" key="2">
    <source>
        <dbReference type="EMBL" id="GHP03853.1"/>
    </source>
</evidence>
<evidence type="ECO:0000256" key="1">
    <source>
        <dbReference type="SAM" id="MobiDB-lite"/>
    </source>
</evidence>
<accession>A0A830HBJ4</accession>
<feature type="compositionally biased region" description="Basic and acidic residues" evidence="1">
    <location>
        <begin position="166"/>
        <end position="177"/>
    </location>
</feature>
<dbReference type="AlphaFoldDB" id="A0A830HBJ4"/>
<name>A0A830HBJ4_9CHLO</name>
<reference evidence="2" key="1">
    <citation type="submission" date="2020-10" db="EMBL/GenBank/DDBJ databases">
        <title>Unveiling of a novel bifunctional photoreceptor, Dualchrome1, isolated from a cosmopolitan green alga.</title>
        <authorList>
            <person name="Suzuki S."/>
            <person name="Kawachi M."/>
        </authorList>
    </citation>
    <scope>NUCLEOTIDE SEQUENCE</scope>
    <source>
        <strain evidence="2">NIES 2893</strain>
    </source>
</reference>
<comment type="caution">
    <text evidence="2">The sequence shown here is derived from an EMBL/GenBank/DDBJ whole genome shotgun (WGS) entry which is preliminary data.</text>
</comment>